<evidence type="ECO:0000313" key="2">
    <source>
        <dbReference type="EMBL" id="PWE84984.1"/>
    </source>
</evidence>
<name>A0A2U2EKE5_9FIRM</name>
<accession>A0A2U2EKE5</accession>
<dbReference type="Proteomes" id="UP000245905">
    <property type="component" value="Unassembled WGS sequence"/>
</dbReference>
<organism evidence="2 3">
    <name type="scientific">Agathobacter rectalis</name>
    <dbReference type="NCBI Taxonomy" id="39491"/>
    <lineage>
        <taxon>Bacteria</taxon>
        <taxon>Bacillati</taxon>
        <taxon>Bacillota</taxon>
        <taxon>Clostridia</taxon>
        <taxon>Lachnospirales</taxon>
        <taxon>Lachnospiraceae</taxon>
        <taxon>Agathobacter</taxon>
    </lineage>
</organism>
<comment type="caution">
    <text evidence="2">The sequence shown here is derived from an EMBL/GenBank/DDBJ whole genome shotgun (WGS) entry which is preliminary data.</text>
</comment>
<dbReference type="RefSeq" id="WP_109257222.1">
    <property type="nucleotide sequence ID" value="NZ_JRFS01000002.1"/>
</dbReference>
<reference evidence="2 3" key="1">
    <citation type="submission" date="2014-09" db="EMBL/GenBank/DDBJ databases">
        <title>Butyrate-producing bacteria isolated from human gut.</title>
        <authorList>
            <person name="Zhang Q."/>
            <person name="Zhao L."/>
        </authorList>
    </citation>
    <scope>NUCLEOTIDE SEQUENCE [LARGE SCALE GENOMIC DNA]</scope>
    <source>
        <strain evidence="2 3">R22</strain>
    </source>
</reference>
<evidence type="ECO:0000313" key="3">
    <source>
        <dbReference type="Proteomes" id="UP000245905"/>
    </source>
</evidence>
<evidence type="ECO:0008006" key="4">
    <source>
        <dbReference type="Google" id="ProtNLM"/>
    </source>
</evidence>
<evidence type="ECO:0000256" key="1">
    <source>
        <dbReference type="SAM" id="Coils"/>
    </source>
</evidence>
<dbReference type="EMBL" id="JRFS01000002">
    <property type="protein sequence ID" value="PWE84984.1"/>
    <property type="molecule type" value="Genomic_DNA"/>
</dbReference>
<proteinExistence type="predicted"/>
<keyword evidence="1" id="KW-0175">Coiled coil</keyword>
<gene>
    <name evidence="2" type="ORF">LD38_02585</name>
</gene>
<feature type="coiled-coil region" evidence="1">
    <location>
        <begin position="398"/>
        <end position="432"/>
    </location>
</feature>
<protein>
    <recommendedName>
        <fullName evidence="4">DUF2325 domain-containing protein</fullName>
    </recommendedName>
</protein>
<dbReference type="AlphaFoldDB" id="A0A2U2EKE5"/>
<sequence length="574" mass="67232">MNTAPFRDLCNIPDSGNDKKWDYHEQMAKYQMDDSEISQKKEMTRLLMNAIDDYNAGKVAPDTIGADYFFLDQFMTYEMEYDFVAIEMDFLEHCRERLDEFNKVGWYGDEEHINYGPGLSVKKRIMRLIYNGAKLRDEYCLALIKYLYKLYHNKEYNRIKRFSRISAREILDVVNDNEDGSLDSAIGRVLGMCHFMNIKEDEMCIILYHALNEHRITWLQYIDDDDIGIDVLNLDKELIKECSAQIDKWYNDCLLEDKHRNGLEAYFEVDDFVEMCLQRSGYKSDYAYLCNEIGYNAKTEMRDALMLLKTRNPEREYTYEEVQHYAAVYNLVEALTDAADVLEEQVAYLTGEDSAEDMIDDALFDAKNIVLHGQTKKKHGEQNVITNIAPVSTGDVCSEEYLKEIADLRRKLNEKEQENKALVQQCRQLKKEQLQSESLISKYESEWDELIALRNFVYRLENSTLDDDTEGISLDEMKDALVEKHIVIIGGHVTWVNKLKKLFPEWKYIDTNAYKTVDGKMLDGKDMVYFFTDYMNHISYTKFIAAVRERKIPFGYLAGTNIENTVRQIYDSAL</sequence>